<dbReference type="GO" id="GO:0003990">
    <property type="term" value="F:acetylcholinesterase activity"/>
    <property type="evidence" value="ECO:0007669"/>
    <property type="project" value="UniProtKB-EC"/>
</dbReference>
<evidence type="ECO:0000256" key="8">
    <source>
        <dbReference type="ARBA" id="ARBA00048484"/>
    </source>
</evidence>
<evidence type="ECO:0000256" key="2">
    <source>
        <dbReference type="ARBA" id="ARBA00013276"/>
    </source>
</evidence>
<organism evidence="12 13">
    <name type="scientific">Amblyomma americanum</name>
    <name type="common">Lone star tick</name>
    <dbReference type="NCBI Taxonomy" id="6943"/>
    <lineage>
        <taxon>Eukaryota</taxon>
        <taxon>Metazoa</taxon>
        <taxon>Ecdysozoa</taxon>
        <taxon>Arthropoda</taxon>
        <taxon>Chelicerata</taxon>
        <taxon>Arachnida</taxon>
        <taxon>Acari</taxon>
        <taxon>Parasitiformes</taxon>
        <taxon>Ixodida</taxon>
        <taxon>Ixodoidea</taxon>
        <taxon>Ixodidae</taxon>
        <taxon>Amblyomminae</taxon>
        <taxon>Amblyomma</taxon>
    </lineage>
</organism>
<dbReference type="Proteomes" id="UP001321473">
    <property type="component" value="Unassembled WGS sequence"/>
</dbReference>
<dbReference type="PANTHER" id="PTHR43918:SF4">
    <property type="entry name" value="CARBOXYLIC ESTER HYDROLASE"/>
    <property type="match status" value="1"/>
</dbReference>
<dbReference type="GO" id="GO:0019695">
    <property type="term" value="P:choline metabolic process"/>
    <property type="evidence" value="ECO:0007669"/>
    <property type="project" value="TreeGrafter"/>
</dbReference>
<dbReference type="GO" id="GO:0006581">
    <property type="term" value="P:acetylcholine catabolic process"/>
    <property type="evidence" value="ECO:0007669"/>
    <property type="project" value="TreeGrafter"/>
</dbReference>
<gene>
    <name evidence="12" type="ORF">V5799_030109</name>
</gene>
<keyword evidence="7" id="KW-0325">Glycoprotein</keyword>
<feature type="active site" description="Charge relay system" evidence="9">
    <location>
        <position position="346"/>
    </location>
</feature>
<dbReference type="InterPro" id="IPR000997">
    <property type="entry name" value="Cholinesterase"/>
</dbReference>
<dbReference type="GO" id="GO:0005886">
    <property type="term" value="C:plasma membrane"/>
    <property type="evidence" value="ECO:0007669"/>
    <property type="project" value="TreeGrafter"/>
</dbReference>
<keyword evidence="10" id="KW-0732">Signal</keyword>
<evidence type="ECO:0000256" key="4">
    <source>
        <dbReference type="ARBA" id="ARBA00022801"/>
    </source>
</evidence>
<keyword evidence="4" id="KW-0378">Hydrolase</keyword>
<evidence type="ECO:0000313" key="12">
    <source>
        <dbReference type="EMBL" id="KAK8776548.1"/>
    </source>
</evidence>
<dbReference type="EC" id="3.1.1.7" evidence="2"/>
<sequence>MFPLRSLALIVSLSCLSFNCEESPVVSTSLGLVLGKQVSFQSHCADAYLGIPFAEPPVGKLRFRRPVTKKPWEGQLRTQEFSKPCFQRRGNVPAVPWQANEAESSEDCLYLNVWTPRNRSSNVPLPVMLWIHGGSYKIGSADLHMYDGTVLASYGQVVVVSTNYRLGAFGFMNANITDVPGNMGLWDQYFALRWVHDNAAAFGGDPSRVTVFGESVGGASAGMLAFSPLCKGLIRRIIMQSGTPRWPLPLENDGGGAAGLRLALDLSRRVGCSSREHNYFIPESVTCLLDVPPEEIAEAELQLFADHMFTFLTSFGDDLVPVRPHETIREARGLPVDVMLGTNVREGAILFFFGSGPNGVASDWTSTAAGIDVSFGRKYLAQVFAAFPKEAIDQITEHYLGSMTERSAPEDVFAALVSAGGNFLFNCPALFFADSFSGKHGALLAYKFDHRALSAPWPQEFESTHSDEIQFVFGVPLRQPEMYSREDVLISEEMMLAWASFAHTG</sequence>
<dbReference type="GO" id="GO:0005615">
    <property type="term" value="C:extracellular space"/>
    <property type="evidence" value="ECO:0007669"/>
    <property type="project" value="TreeGrafter"/>
</dbReference>
<keyword evidence="5" id="KW-0531">Neurotransmitter degradation</keyword>
<dbReference type="Gene3D" id="3.40.50.1820">
    <property type="entry name" value="alpha/beta hydrolase"/>
    <property type="match status" value="1"/>
</dbReference>
<evidence type="ECO:0000259" key="11">
    <source>
        <dbReference type="Pfam" id="PF00135"/>
    </source>
</evidence>
<proteinExistence type="inferred from homology"/>
<feature type="active site" description="Acyl-ester intermediate" evidence="9">
    <location>
        <position position="215"/>
    </location>
</feature>
<evidence type="ECO:0000256" key="3">
    <source>
        <dbReference type="ARBA" id="ARBA00022487"/>
    </source>
</evidence>
<name>A0AAQ4EPR5_AMBAM</name>
<comment type="caution">
    <text evidence="12">The sequence shown here is derived from an EMBL/GenBank/DDBJ whole genome shotgun (WGS) entry which is preliminary data.</text>
</comment>
<evidence type="ECO:0000256" key="6">
    <source>
        <dbReference type="ARBA" id="ARBA00023157"/>
    </source>
</evidence>
<evidence type="ECO:0000256" key="1">
    <source>
        <dbReference type="ARBA" id="ARBA00005964"/>
    </source>
</evidence>
<dbReference type="PANTHER" id="PTHR43918">
    <property type="entry name" value="ACETYLCHOLINESTERASE"/>
    <property type="match status" value="1"/>
</dbReference>
<feature type="active site" description="Charge relay system" evidence="9">
    <location>
        <position position="465"/>
    </location>
</feature>
<evidence type="ECO:0000256" key="7">
    <source>
        <dbReference type="ARBA" id="ARBA00023180"/>
    </source>
</evidence>
<reference evidence="12 13" key="1">
    <citation type="journal article" date="2023" name="Arcadia Sci">
        <title>De novo assembly of a long-read Amblyomma americanum tick genome.</title>
        <authorList>
            <person name="Chou S."/>
            <person name="Poskanzer K.E."/>
            <person name="Rollins M."/>
            <person name="Thuy-Boun P.S."/>
        </authorList>
    </citation>
    <scope>NUCLEOTIDE SEQUENCE [LARGE SCALE GENOMIC DNA]</scope>
    <source>
        <strain evidence="12">F_SG_1</strain>
        <tissue evidence="12">Salivary glands</tissue>
    </source>
</reference>
<dbReference type="AlphaFoldDB" id="A0AAQ4EPR5"/>
<evidence type="ECO:0000313" key="13">
    <source>
        <dbReference type="Proteomes" id="UP001321473"/>
    </source>
</evidence>
<comment type="similarity">
    <text evidence="1">Belongs to the type-B carboxylesterase/lipase family.</text>
</comment>
<dbReference type="Pfam" id="PF00135">
    <property type="entry name" value="COesterase"/>
    <property type="match status" value="1"/>
</dbReference>
<evidence type="ECO:0000256" key="5">
    <source>
        <dbReference type="ARBA" id="ARBA00022867"/>
    </source>
</evidence>
<feature type="signal peptide" evidence="10">
    <location>
        <begin position="1"/>
        <end position="22"/>
    </location>
</feature>
<comment type="catalytic activity">
    <reaction evidence="8">
        <text>acetylcholine + H2O = choline + acetate + H(+)</text>
        <dbReference type="Rhea" id="RHEA:17561"/>
        <dbReference type="ChEBI" id="CHEBI:15354"/>
        <dbReference type="ChEBI" id="CHEBI:15355"/>
        <dbReference type="ChEBI" id="CHEBI:15377"/>
        <dbReference type="ChEBI" id="CHEBI:15378"/>
        <dbReference type="ChEBI" id="CHEBI:30089"/>
        <dbReference type="EC" id="3.1.1.7"/>
    </reaction>
</comment>
<evidence type="ECO:0000256" key="10">
    <source>
        <dbReference type="SAM" id="SignalP"/>
    </source>
</evidence>
<dbReference type="InterPro" id="IPR050654">
    <property type="entry name" value="AChE-related_enzymes"/>
</dbReference>
<accession>A0AAQ4EPR5</accession>
<feature type="domain" description="Carboxylesterase type B" evidence="11">
    <location>
        <begin position="23"/>
        <end position="505"/>
    </location>
</feature>
<protein>
    <recommendedName>
        <fullName evidence="2">acetylcholinesterase</fullName>
        <ecNumber evidence="2">3.1.1.7</ecNumber>
    </recommendedName>
</protein>
<dbReference type="InterPro" id="IPR029058">
    <property type="entry name" value="AB_hydrolase_fold"/>
</dbReference>
<feature type="chain" id="PRO_5042922477" description="acetylcholinesterase" evidence="10">
    <location>
        <begin position="23"/>
        <end position="505"/>
    </location>
</feature>
<evidence type="ECO:0000256" key="9">
    <source>
        <dbReference type="PIRSR" id="PIRSR600997-1"/>
    </source>
</evidence>
<dbReference type="SUPFAM" id="SSF53474">
    <property type="entry name" value="alpha/beta-Hydrolases"/>
    <property type="match status" value="1"/>
</dbReference>
<dbReference type="InterPro" id="IPR019819">
    <property type="entry name" value="Carboxylesterase_B_CS"/>
</dbReference>
<keyword evidence="6" id="KW-1015">Disulfide bond</keyword>
<dbReference type="InterPro" id="IPR002018">
    <property type="entry name" value="CarbesteraseB"/>
</dbReference>
<keyword evidence="13" id="KW-1185">Reference proteome</keyword>
<dbReference type="EMBL" id="JARKHS020012824">
    <property type="protein sequence ID" value="KAK8776548.1"/>
    <property type="molecule type" value="Genomic_DNA"/>
</dbReference>
<dbReference type="PRINTS" id="PR00878">
    <property type="entry name" value="CHOLNESTRASE"/>
</dbReference>
<dbReference type="PROSITE" id="PS00941">
    <property type="entry name" value="CARBOXYLESTERASE_B_2"/>
    <property type="match status" value="1"/>
</dbReference>
<keyword evidence="3" id="KW-0719">Serine esterase</keyword>